<proteinExistence type="predicted"/>
<comment type="caution">
    <text evidence="1">The sequence shown here is derived from an EMBL/GenBank/DDBJ whole genome shotgun (WGS) entry which is preliminary data.</text>
</comment>
<reference evidence="1 2" key="1">
    <citation type="submission" date="2015-11" db="EMBL/GenBank/DDBJ databases">
        <title>Draft genome sequences of new species of the genus Lactobacillus isolated from orchardgrass silage.</title>
        <authorList>
            <person name="Tohno M."/>
            <person name="Tanizawa Y."/>
            <person name="Arita M."/>
        </authorList>
    </citation>
    <scope>NUCLEOTIDE SEQUENCE [LARGE SCALE GENOMIC DNA]</scope>
    <source>
        <strain evidence="1 2">IWT25</strain>
    </source>
</reference>
<gene>
    <name evidence="1" type="ORF">IWT25_00183</name>
</gene>
<evidence type="ECO:0000313" key="2">
    <source>
        <dbReference type="Proteomes" id="UP000198414"/>
    </source>
</evidence>
<protein>
    <submittedName>
        <fullName evidence="1">Uncharacterized protein</fullName>
    </submittedName>
</protein>
<dbReference type="AlphaFoldDB" id="A0A1Z5IT27"/>
<dbReference type="EMBL" id="BCMI01000001">
    <property type="protein sequence ID" value="GAX04889.1"/>
    <property type="molecule type" value="Genomic_DNA"/>
</dbReference>
<dbReference type="Proteomes" id="UP000198414">
    <property type="component" value="Unassembled WGS sequence"/>
</dbReference>
<dbReference type="OrthoDB" id="2291582at2"/>
<organism evidence="1 2">
    <name type="scientific">Secundilactobacillus pentosiphilus</name>
    <dbReference type="NCBI Taxonomy" id="1714682"/>
    <lineage>
        <taxon>Bacteria</taxon>
        <taxon>Bacillati</taxon>
        <taxon>Bacillota</taxon>
        <taxon>Bacilli</taxon>
        <taxon>Lactobacillales</taxon>
        <taxon>Lactobacillaceae</taxon>
        <taxon>Secundilactobacillus</taxon>
    </lineage>
</organism>
<evidence type="ECO:0000313" key="1">
    <source>
        <dbReference type="EMBL" id="GAX04889.1"/>
    </source>
</evidence>
<sequence length="210" mass="24220">MRDQFNEFSVAQLIAMIEASQRRLQLTNRAIMDLMGLDSEKEDCFFSGKANRITYARTAKTLQMIERLLAGLDIPLTAYLQQLRALPLHNVFLRNRYAFWFANFIDAGGLEPCLVADAKESGFEIIKQIVWSSHLLTSTAGIAHLKTHQKQLVQLSENEYQTIKAVMTHFSTASPLFFYNLDQLFSERQILELPDLARYWDQEARLINIE</sequence>
<accession>A0A1Z5IT27</accession>
<dbReference type="RefSeq" id="WP_089120313.1">
    <property type="nucleotide sequence ID" value="NZ_BCMI01000001.1"/>
</dbReference>
<name>A0A1Z5IT27_9LACO</name>